<dbReference type="OrthoDB" id="8587942at2"/>
<dbReference type="InterPro" id="IPR013813">
    <property type="entry name" value="Endoribo_LPSP/chorism_mut-like"/>
</dbReference>
<dbReference type="PANTHER" id="PTHR43760:SF1">
    <property type="entry name" value="ENDORIBONUCLEASE L-PSP_CHORISMATE MUTASE-LIKE DOMAIN-CONTAINING PROTEIN"/>
    <property type="match status" value="1"/>
</dbReference>
<evidence type="ECO:0000259" key="1">
    <source>
        <dbReference type="Pfam" id="PF14588"/>
    </source>
</evidence>
<sequence length="156" mass="16288">MERESRLVAVVAELGFDLSAPIKVGGDYAPIIVHDGQAHVSGQIPRIGDVVAVTGRVGDEATLEAARHAAKIGIIRALALLRQALGSLDRVSRALHMTVYVQSAEGFTQQSEVADAASAVLHHVLGEAGIHARTSVGVFRLPKNAAVEISLTAAVD</sequence>
<dbReference type="RefSeq" id="WP_089397727.1">
    <property type="nucleotide sequence ID" value="NZ_FZOT01000001.1"/>
</dbReference>
<dbReference type="AlphaFoldDB" id="A0A239CMT4"/>
<dbReference type="PANTHER" id="PTHR43760">
    <property type="entry name" value="ENDORIBONUCLEASE-RELATED"/>
    <property type="match status" value="1"/>
</dbReference>
<dbReference type="Proteomes" id="UP000198284">
    <property type="component" value="Unassembled WGS sequence"/>
</dbReference>
<accession>A0A239CMT4</accession>
<name>A0A239CMT4_9BURK</name>
<dbReference type="InterPro" id="IPR035959">
    <property type="entry name" value="RutC-like_sf"/>
</dbReference>
<dbReference type="SUPFAM" id="SSF55298">
    <property type="entry name" value="YjgF-like"/>
    <property type="match status" value="1"/>
</dbReference>
<protein>
    <submittedName>
        <fullName evidence="2">Enamine deaminase RidA, house cleaning of reactive enamine intermediates, YjgF/YER057c/UK114 family</fullName>
    </submittedName>
</protein>
<keyword evidence="3" id="KW-1185">Reference proteome</keyword>
<proteinExistence type="predicted"/>
<dbReference type="CDD" id="cd02199">
    <property type="entry name" value="YjgF_YER057c_UK114_like_1"/>
    <property type="match status" value="1"/>
</dbReference>
<dbReference type="EMBL" id="FZOT01000001">
    <property type="protein sequence ID" value="SNS21249.1"/>
    <property type="molecule type" value="Genomic_DNA"/>
</dbReference>
<evidence type="ECO:0000313" key="2">
    <source>
        <dbReference type="EMBL" id="SNS21249.1"/>
    </source>
</evidence>
<dbReference type="Pfam" id="PF14588">
    <property type="entry name" value="YjgF_endoribonc"/>
    <property type="match status" value="1"/>
</dbReference>
<organism evidence="2 3">
    <name type="scientific">Noviherbaspirillum humi</name>
    <dbReference type="NCBI Taxonomy" id="1688639"/>
    <lineage>
        <taxon>Bacteria</taxon>
        <taxon>Pseudomonadati</taxon>
        <taxon>Pseudomonadota</taxon>
        <taxon>Betaproteobacteria</taxon>
        <taxon>Burkholderiales</taxon>
        <taxon>Oxalobacteraceae</taxon>
        <taxon>Noviherbaspirillum</taxon>
    </lineage>
</organism>
<evidence type="ECO:0000313" key="3">
    <source>
        <dbReference type="Proteomes" id="UP000198284"/>
    </source>
</evidence>
<dbReference type="Gene3D" id="3.30.1330.40">
    <property type="entry name" value="RutC-like"/>
    <property type="match status" value="1"/>
</dbReference>
<feature type="domain" description="Endoribonuclease L-PSP/chorismate mutase-like" evidence="1">
    <location>
        <begin position="4"/>
        <end position="149"/>
    </location>
</feature>
<reference evidence="2 3" key="1">
    <citation type="submission" date="2017-06" db="EMBL/GenBank/DDBJ databases">
        <authorList>
            <person name="Kim H.J."/>
            <person name="Triplett B.A."/>
        </authorList>
    </citation>
    <scope>NUCLEOTIDE SEQUENCE [LARGE SCALE GENOMIC DNA]</scope>
    <source>
        <strain evidence="2 3">U15</strain>
    </source>
</reference>
<gene>
    <name evidence="2" type="ORF">SAMN06265795_101543</name>
</gene>